<evidence type="ECO:0000256" key="7">
    <source>
        <dbReference type="PROSITE-ProRule" id="PRU01373"/>
    </source>
</evidence>
<dbReference type="UniPathway" id="UPA00219"/>
<feature type="active site" description="Nucleophile" evidence="7">
    <location>
        <position position="477"/>
    </location>
</feature>
<keyword evidence="6 7" id="KW-0961">Cell wall biogenesis/degradation</keyword>
<evidence type="ECO:0000313" key="10">
    <source>
        <dbReference type="Proteomes" id="UP000642809"/>
    </source>
</evidence>
<dbReference type="InterPro" id="IPR036365">
    <property type="entry name" value="PGBD-like_sf"/>
</dbReference>
<evidence type="ECO:0000259" key="8">
    <source>
        <dbReference type="PROSITE" id="PS52029"/>
    </source>
</evidence>
<dbReference type="InterPro" id="IPR045380">
    <property type="entry name" value="LD_TPept_scaffold_dom"/>
</dbReference>
<protein>
    <submittedName>
        <fullName evidence="9">Peptidoglycan-binding protein</fullName>
    </submittedName>
</protein>
<keyword evidence="10" id="KW-1185">Reference proteome</keyword>
<dbReference type="GO" id="GO:0071555">
    <property type="term" value="P:cell wall organization"/>
    <property type="evidence" value="ECO:0007669"/>
    <property type="project" value="UniProtKB-UniRule"/>
</dbReference>
<reference evidence="9" key="2">
    <citation type="submission" date="2020-09" db="EMBL/GenBank/DDBJ databases">
        <authorList>
            <person name="Sun Q."/>
            <person name="Kim S."/>
        </authorList>
    </citation>
    <scope>NUCLEOTIDE SEQUENCE</scope>
    <source>
        <strain evidence="9">KCTC 23224</strain>
    </source>
</reference>
<gene>
    <name evidence="9" type="ORF">GCM10008106_17590</name>
</gene>
<dbReference type="SUPFAM" id="SSF47090">
    <property type="entry name" value="PGBD-like"/>
    <property type="match status" value="1"/>
</dbReference>
<dbReference type="InterPro" id="IPR036366">
    <property type="entry name" value="PGBDSf"/>
</dbReference>
<sequence length="559" mass="64785">MRKTFTVLFLLIYQLTLGQEVINLPPSQDLLIRQLIESTQTESKRRVAGRLLYSSVVIQNFYQDRSFEFAWSNDQKLYEIAYEMRYEIQQAKFDGLNPFDYHLDAINTLFGQLENQQKSGVAPDPLALASADILLSDAYILLSSHLYLGKVDPESLKTSWNIQRNAPELKIDQRLSDALANGSIRKSLEELYPQLSIYKRMRDGLRETYDFEQKARQSNNNSWKPLKADKSIKVGDSHAAIPEIRQRLQFWGFLKEAYPIENERVYDSLLVTAVMRIQQRFGMEADGVIGQGTLHALNQSPEALVQTAAVNLERLRWLPHQIKEQELILVNTANFQLDYLVNRDTLLSSRVIVGKSYHSTPQFNAEMSYLVFSPTWTVPASITRNEIIPAIKRNNNYLQEKNMKVLTSSGSVVDPSSIDWSKVNPRNFPYTIRQEPGQQNSLGLVKFMFPNKYSVYIHDTPSRSLFAREDRALSHGCIRIQKPFEFAKILLAHDESWTDDRIRLAMNQSTERTVTLNRKIPVVILYLTYWANSRGEYFFRRDIYNRDQEIWTALREARS</sequence>
<feature type="active site" description="Proton donor/acceptor" evidence="7">
    <location>
        <position position="458"/>
    </location>
</feature>
<evidence type="ECO:0000313" key="9">
    <source>
        <dbReference type="EMBL" id="GHB36785.1"/>
    </source>
</evidence>
<feature type="domain" description="L,D-TPase catalytic" evidence="8">
    <location>
        <begin position="326"/>
        <end position="505"/>
    </location>
</feature>
<dbReference type="EMBL" id="BMYF01000009">
    <property type="protein sequence ID" value="GHB36785.1"/>
    <property type="molecule type" value="Genomic_DNA"/>
</dbReference>
<evidence type="ECO:0000256" key="2">
    <source>
        <dbReference type="ARBA" id="ARBA00005992"/>
    </source>
</evidence>
<dbReference type="SUPFAM" id="SSF141523">
    <property type="entry name" value="L,D-transpeptidase catalytic domain-like"/>
    <property type="match status" value="1"/>
</dbReference>
<keyword evidence="4 7" id="KW-0133">Cell shape</keyword>
<keyword evidence="3" id="KW-0808">Transferase</keyword>
<dbReference type="GO" id="GO:0009252">
    <property type="term" value="P:peptidoglycan biosynthetic process"/>
    <property type="evidence" value="ECO:0007669"/>
    <property type="project" value="UniProtKB-UniPathway"/>
</dbReference>
<dbReference type="PANTHER" id="PTHR41533">
    <property type="entry name" value="L,D-TRANSPEPTIDASE HI_1667-RELATED"/>
    <property type="match status" value="1"/>
</dbReference>
<accession>A0A8J3CX07</accession>
<evidence type="ECO:0000256" key="6">
    <source>
        <dbReference type="ARBA" id="ARBA00023316"/>
    </source>
</evidence>
<dbReference type="Gene3D" id="2.40.440.10">
    <property type="entry name" value="L,D-transpeptidase catalytic domain-like"/>
    <property type="match status" value="1"/>
</dbReference>
<evidence type="ECO:0000256" key="3">
    <source>
        <dbReference type="ARBA" id="ARBA00022679"/>
    </source>
</evidence>
<dbReference type="GO" id="GO:0004180">
    <property type="term" value="F:carboxypeptidase activity"/>
    <property type="evidence" value="ECO:0007669"/>
    <property type="project" value="UniProtKB-ARBA"/>
</dbReference>
<dbReference type="PANTHER" id="PTHR41533:SF2">
    <property type="entry name" value="BLR7131 PROTEIN"/>
    <property type="match status" value="1"/>
</dbReference>
<dbReference type="CDD" id="cd16913">
    <property type="entry name" value="YkuD_like"/>
    <property type="match status" value="1"/>
</dbReference>
<comment type="pathway">
    <text evidence="1 7">Cell wall biogenesis; peptidoglycan biosynthesis.</text>
</comment>
<dbReference type="Pfam" id="PF01471">
    <property type="entry name" value="PG_binding_1"/>
    <property type="match status" value="1"/>
</dbReference>
<organism evidence="9 10">
    <name type="scientific">Mongoliitalea lutea</name>
    <dbReference type="NCBI Taxonomy" id="849756"/>
    <lineage>
        <taxon>Bacteria</taxon>
        <taxon>Pseudomonadati</taxon>
        <taxon>Bacteroidota</taxon>
        <taxon>Cytophagia</taxon>
        <taxon>Cytophagales</taxon>
        <taxon>Cyclobacteriaceae</taxon>
        <taxon>Mongoliitalea</taxon>
    </lineage>
</organism>
<dbReference type="GO" id="GO:0008360">
    <property type="term" value="P:regulation of cell shape"/>
    <property type="evidence" value="ECO:0007669"/>
    <property type="project" value="UniProtKB-UniRule"/>
</dbReference>
<evidence type="ECO:0000256" key="5">
    <source>
        <dbReference type="ARBA" id="ARBA00022984"/>
    </source>
</evidence>
<dbReference type="Proteomes" id="UP000642809">
    <property type="component" value="Unassembled WGS sequence"/>
</dbReference>
<dbReference type="GO" id="GO:0016740">
    <property type="term" value="F:transferase activity"/>
    <property type="evidence" value="ECO:0007669"/>
    <property type="project" value="UniProtKB-KW"/>
</dbReference>
<comment type="similarity">
    <text evidence="2">Belongs to the YkuD family.</text>
</comment>
<evidence type="ECO:0000256" key="1">
    <source>
        <dbReference type="ARBA" id="ARBA00004752"/>
    </source>
</evidence>
<dbReference type="InterPro" id="IPR038063">
    <property type="entry name" value="Transpep_catalytic_dom"/>
</dbReference>
<dbReference type="Pfam" id="PF03734">
    <property type="entry name" value="YkuD"/>
    <property type="match status" value="1"/>
</dbReference>
<name>A0A8J3CX07_9BACT</name>
<reference evidence="9" key="1">
    <citation type="journal article" date="2014" name="Int. J. Syst. Evol. Microbiol.">
        <title>Complete genome sequence of Corynebacterium casei LMG S-19264T (=DSM 44701T), isolated from a smear-ripened cheese.</title>
        <authorList>
            <consortium name="US DOE Joint Genome Institute (JGI-PGF)"/>
            <person name="Walter F."/>
            <person name="Albersmeier A."/>
            <person name="Kalinowski J."/>
            <person name="Ruckert C."/>
        </authorList>
    </citation>
    <scope>NUCLEOTIDE SEQUENCE</scope>
    <source>
        <strain evidence="9">KCTC 23224</strain>
    </source>
</reference>
<dbReference type="InterPro" id="IPR002477">
    <property type="entry name" value="Peptidoglycan-bd-like"/>
</dbReference>
<dbReference type="PROSITE" id="PS52029">
    <property type="entry name" value="LD_TPASE"/>
    <property type="match status" value="1"/>
</dbReference>
<dbReference type="InterPro" id="IPR005490">
    <property type="entry name" value="LD_TPept_cat_dom"/>
</dbReference>
<proteinExistence type="inferred from homology"/>
<dbReference type="Pfam" id="PF20142">
    <property type="entry name" value="Scaffold"/>
    <property type="match status" value="1"/>
</dbReference>
<dbReference type="RefSeq" id="WP_189580887.1">
    <property type="nucleotide sequence ID" value="NZ_BMYF01000009.1"/>
</dbReference>
<keyword evidence="5 7" id="KW-0573">Peptidoglycan synthesis</keyword>
<dbReference type="Gene3D" id="1.10.101.10">
    <property type="entry name" value="PGBD-like superfamily/PGBD"/>
    <property type="match status" value="1"/>
</dbReference>
<comment type="caution">
    <text evidence="9">The sequence shown here is derived from an EMBL/GenBank/DDBJ whole genome shotgun (WGS) entry which is preliminary data.</text>
</comment>
<dbReference type="InterPro" id="IPR052905">
    <property type="entry name" value="LD-transpeptidase_YkuD-like"/>
</dbReference>
<dbReference type="AlphaFoldDB" id="A0A8J3CX07"/>
<evidence type="ECO:0000256" key="4">
    <source>
        <dbReference type="ARBA" id="ARBA00022960"/>
    </source>
</evidence>